<dbReference type="GO" id="GO:0005886">
    <property type="term" value="C:plasma membrane"/>
    <property type="evidence" value="ECO:0007669"/>
    <property type="project" value="UniProtKB-SubCell"/>
</dbReference>
<keyword evidence="12" id="KW-1185">Reference proteome</keyword>
<comment type="caution">
    <text evidence="11">The sequence shown here is derived from an EMBL/GenBank/DDBJ whole genome shotgun (WGS) entry which is preliminary data.</text>
</comment>
<protein>
    <submittedName>
        <fullName evidence="11">Flagellar motor protein MotB</fullName>
    </submittedName>
</protein>
<evidence type="ECO:0000256" key="6">
    <source>
        <dbReference type="ARBA" id="ARBA00023136"/>
    </source>
</evidence>
<dbReference type="SUPFAM" id="SSF103088">
    <property type="entry name" value="OmpA-like"/>
    <property type="match status" value="1"/>
</dbReference>
<dbReference type="PROSITE" id="PS51123">
    <property type="entry name" value="OMPA_2"/>
    <property type="match status" value="1"/>
</dbReference>
<reference evidence="11 12" key="2">
    <citation type="submission" date="2020-06" db="EMBL/GenBank/DDBJ databases">
        <title>Complete Genome Sequence of Clostridium muelleri sp. nov. P21T, an Acid-Alcohol Producing Acetogen Isolated from Old Hay.</title>
        <authorList>
            <person name="Duncan K.E."/>
            <person name="Tanner R.S."/>
        </authorList>
    </citation>
    <scope>NUCLEOTIDE SEQUENCE [LARGE SCALE GENOMIC DNA]</scope>
    <source>
        <strain evidence="11 12">P21</strain>
    </source>
</reference>
<keyword evidence="11" id="KW-0966">Cell projection</keyword>
<feature type="domain" description="OmpA-like" evidence="10">
    <location>
        <begin position="116"/>
        <end position="237"/>
    </location>
</feature>
<evidence type="ECO:0000313" key="11">
    <source>
        <dbReference type="EMBL" id="NMM61636.1"/>
    </source>
</evidence>
<proteinExistence type="inferred from homology"/>
<comment type="similarity">
    <text evidence="2">Belongs to the MotB family.</text>
</comment>
<reference evidence="11 12" key="1">
    <citation type="submission" date="2020-04" db="EMBL/GenBank/DDBJ databases">
        <authorList>
            <person name="Doyle D.A."/>
        </authorList>
    </citation>
    <scope>NUCLEOTIDE SEQUENCE [LARGE SCALE GENOMIC DNA]</scope>
    <source>
        <strain evidence="11 12">P21</strain>
    </source>
</reference>
<evidence type="ECO:0000256" key="4">
    <source>
        <dbReference type="ARBA" id="ARBA00022692"/>
    </source>
</evidence>
<feature type="region of interest" description="Disordered" evidence="8">
    <location>
        <begin position="65"/>
        <end position="94"/>
    </location>
</feature>
<feature type="transmembrane region" description="Helical" evidence="9">
    <location>
        <begin position="16"/>
        <end position="36"/>
    </location>
</feature>
<dbReference type="InterPro" id="IPR036737">
    <property type="entry name" value="OmpA-like_sf"/>
</dbReference>
<evidence type="ECO:0000256" key="9">
    <source>
        <dbReference type="SAM" id="Phobius"/>
    </source>
</evidence>
<dbReference type="EMBL" id="JABBNI010000006">
    <property type="protein sequence ID" value="NMM61636.1"/>
    <property type="molecule type" value="Genomic_DNA"/>
</dbReference>
<evidence type="ECO:0000256" key="5">
    <source>
        <dbReference type="ARBA" id="ARBA00022989"/>
    </source>
</evidence>
<keyword evidence="5 9" id="KW-1133">Transmembrane helix</keyword>
<keyword evidence="6 7" id="KW-0472">Membrane</keyword>
<dbReference type="PANTHER" id="PTHR30329">
    <property type="entry name" value="STATOR ELEMENT OF FLAGELLAR MOTOR COMPLEX"/>
    <property type="match status" value="1"/>
</dbReference>
<dbReference type="PANTHER" id="PTHR30329:SF21">
    <property type="entry name" value="LIPOPROTEIN YIAD-RELATED"/>
    <property type="match status" value="1"/>
</dbReference>
<evidence type="ECO:0000256" key="8">
    <source>
        <dbReference type="SAM" id="MobiDB-lite"/>
    </source>
</evidence>
<accession>A0A7Y0HN55</accession>
<dbReference type="Pfam" id="PF00691">
    <property type="entry name" value="OmpA"/>
    <property type="match status" value="1"/>
</dbReference>
<comment type="subcellular location">
    <subcellularLocation>
        <location evidence="1">Cell membrane</location>
        <topology evidence="1">Single-pass membrane protein</topology>
    </subcellularLocation>
</comment>
<keyword evidence="11" id="KW-0282">Flagellum</keyword>
<evidence type="ECO:0000256" key="7">
    <source>
        <dbReference type="PROSITE-ProRule" id="PRU00473"/>
    </source>
</evidence>
<evidence type="ECO:0000259" key="10">
    <source>
        <dbReference type="PROSITE" id="PS51123"/>
    </source>
</evidence>
<dbReference type="Pfam" id="PF13677">
    <property type="entry name" value="MotB_plug"/>
    <property type="match status" value="1"/>
</dbReference>
<dbReference type="CDD" id="cd07185">
    <property type="entry name" value="OmpA_C-like"/>
    <property type="match status" value="1"/>
</dbReference>
<dbReference type="AlphaFoldDB" id="A0A7Y0HN55"/>
<dbReference type="InterPro" id="IPR050330">
    <property type="entry name" value="Bact_OuterMem_StrucFunc"/>
</dbReference>
<organism evidence="11 12">
    <name type="scientific">Clostridium muellerianum</name>
    <dbReference type="NCBI Taxonomy" id="2716538"/>
    <lineage>
        <taxon>Bacteria</taxon>
        <taxon>Bacillati</taxon>
        <taxon>Bacillota</taxon>
        <taxon>Clostridia</taxon>
        <taxon>Eubacteriales</taxon>
        <taxon>Clostridiaceae</taxon>
        <taxon>Clostridium</taxon>
    </lineage>
</organism>
<keyword evidence="11" id="KW-0969">Cilium</keyword>
<name>A0A7Y0HN55_9CLOT</name>
<evidence type="ECO:0000256" key="1">
    <source>
        <dbReference type="ARBA" id="ARBA00004162"/>
    </source>
</evidence>
<evidence type="ECO:0000313" key="12">
    <source>
        <dbReference type="Proteomes" id="UP000537131"/>
    </source>
</evidence>
<evidence type="ECO:0000256" key="3">
    <source>
        <dbReference type="ARBA" id="ARBA00022475"/>
    </source>
</evidence>
<keyword evidence="4 9" id="KW-0812">Transmembrane</keyword>
<feature type="region of interest" description="Disordered" evidence="8">
    <location>
        <begin position="260"/>
        <end position="279"/>
    </location>
</feature>
<gene>
    <name evidence="11" type="ORF">HBE96_02785</name>
</gene>
<keyword evidence="3" id="KW-1003">Cell membrane</keyword>
<dbReference type="InterPro" id="IPR025713">
    <property type="entry name" value="MotB-like_N_dom"/>
</dbReference>
<feature type="compositionally biased region" description="Low complexity" evidence="8">
    <location>
        <begin position="71"/>
        <end position="87"/>
    </location>
</feature>
<dbReference type="Gene3D" id="3.30.1330.60">
    <property type="entry name" value="OmpA-like domain"/>
    <property type="match status" value="1"/>
</dbReference>
<dbReference type="InterPro" id="IPR006665">
    <property type="entry name" value="OmpA-like"/>
</dbReference>
<dbReference type="Proteomes" id="UP000537131">
    <property type="component" value="Unassembled WGS sequence"/>
</dbReference>
<sequence length="279" mass="30697">MKKKKEEEHENSERWLLSYSDFMTLLMILFVVLYAMSNVDKSKFSQLSQSMSIAMGNGKILQGGENAVNITPTSSPESSASQAATESSKMEDLKQKVDSYLQKNGMKDSANTEIDERGLVVSLKDTLFFDTGRAEVKADSQAKLIELGKILNQLGNSMRIEGHTDNVPIHNEQFNSNWQLSVSRAANVTELLISSSNVDAHKLSAVGYGEYRPILDNSTEEGRARNRRVDIIIVSSKYNKIENNGISSNPIGNVNIGDKPIGDKPIGDNPANVPNISTK</sequence>
<evidence type="ECO:0000256" key="2">
    <source>
        <dbReference type="ARBA" id="ARBA00008914"/>
    </source>
</evidence>
<dbReference type="RefSeq" id="WP_169296243.1">
    <property type="nucleotide sequence ID" value="NZ_JABBNI010000006.1"/>
</dbReference>